<organism evidence="2 3">
    <name type="scientific">Saponaria officinalis</name>
    <name type="common">Common soapwort</name>
    <name type="synonym">Lychnis saponaria</name>
    <dbReference type="NCBI Taxonomy" id="3572"/>
    <lineage>
        <taxon>Eukaryota</taxon>
        <taxon>Viridiplantae</taxon>
        <taxon>Streptophyta</taxon>
        <taxon>Embryophyta</taxon>
        <taxon>Tracheophyta</taxon>
        <taxon>Spermatophyta</taxon>
        <taxon>Magnoliopsida</taxon>
        <taxon>eudicotyledons</taxon>
        <taxon>Gunneridae</taxon>
        <taxon>Pentapetalae</taxon>
        <taxon>Caryophyllales</taxon>
        <taxon>Caryophyllaceae</taxon>
        <taxon>Caryophylleae</taxon>
        <taxon>Saponaria</taxon>
    </lineage>
</organism>
<reference evidence="2" key="1">
    <citation type="submission" date="2024-03" db="EMBL/GenBank/DDBJ databases">
        <title>WGS assembly of Saponaria officinalis var. Norfolk2.</title>
        <authorList>
            <person name="Jenkins J."/>
            <person name="Shu S."/>
            <person name="Grimwood J."/>
            <person name="Barry K."/>
            <person name="Goodstein D."/>
            <person name="Schmutz J."/>
            <person name="Leebens-Mack J."/>
            <person name="Osbourn A."/>
        </authorList>
    </citation>
    <scope>NUCLEOTIDE SEQUENCE [LARGE SCALE GENOMIC DNA]</scope>
    <source>
        <strain evidence="2">JIC</strain>
    </source>
</reference>
<accession>A0AAW1M8L7</accession>
<dbReference type="EMBL" id="JBDFQZ010000003">
    <property type="protein sequence ID" value="KAK9742331.1"/>
    <property type="molecule type" value="Genomic_DNA"/>
</dbReference>
<dbReference type="PANTHER" id="PTHR44259">
    <property type="entry name" value="OS07G0183000 PROTEIN-RELATED"/>
    <property type="match status" value="1"/>
</dbReference>
<dbReference type="PANTHER" id="PTHR44259:SF107">
    <property type="entry name" value="F-BOX PROTEIN SKIP23-LIKE"/>
    <property type="match status" value="1"/>
</dbReference>
<evidence type="ECO:0000313" key="3">
    <source>
        <dbReference type="Proteomes" id="UP001443914"/>
    </source>
</evidence>
<sequence>MAVDWSNLTLDLVSTIALKLETFEDFINFSMVCRPWNHASSLIKHEWRATPVAPWLLLAENPNEKLKCERMIFNLENNKSYKFNLQEMVGARCWGSDFGWVAMVDRDLNAQLFNPITKARICFPSVRHLCPNANNGRFEDYEDYINWILRGFLIRLIVLKITRDEFVIMVIYDNCSHLAYARHGDRSWTELCSTDSMIYNRLVDVATLDDNVFVLYANGVIVYWNVEQFSGCGLIKPVNCCPSRQPDIFEGLNEGLHEIYLVRSGSQLLSLIRFRVSVLKLNDDGTEYVYDDDVVYDTIGFEVYSLNPKDRKWEKIEDFGDVALIIGNNSSMCVSVASSKNMLRGGIYFTDDEMDLWSLTENKKGHDMGVCDIKCEKITKFYEGGNIGPLYDRPTFFIPQF</sequence>
<gene>
    <name evidence="2" type="ORF">RND81_03G164600</name>
</gene>
<dbReference type="AlphaFoldDB" id="A0AAW1M8L7"/>
<name>A0AAW1M8L7_SAPOF</name>
<evidence type="ECO:0000259" key="1">
    <source>
        <dbReference type="Pfam" id="PF03478"/>
    </source>
</evidence>
<dbReference type="Proteomes" id="UP001443914">
    <property type="component" value="Unassembled WGS sequence"/>
</dbReference>
<protein>
    <recommendedName>
        <fullName evidence="1">KIB1-4 beta-propeller domain-containing protein</fullName>
    </recommendedName>
</protein>
<dbReference type="InterPro" id="IPR050942">
    <property type="entry name" value="F-box_BR-signaling"/>
</dbReference>
<keyword evidence="3" id="KW-1185">Reference proteome</keyword>
<comment type="caution">
    <text evidence="2">The sequence shown here is derived from an EMBL/GenBank/DDBJ whole genome shotgun (WGS) entry which is preliminary data.</text>
</comment>
<dbReference type="InterPro" id="IPR005174">
    <property type="entry name" value="KIB1-4_b-propeller"/>
</dbReference>
<feature type="domain" description="KIB1-4 beta-propeller" evidence="1">
    <location>
        <begin position="73"/>
        <end position="370"/>
    </location>
</feature>
<evidence type="ECO:0000313" key="2">
    <source>
        <dbReference type="EMBL" id="KAK9742331.1"/>
    </source>
</evidence>
<proteinExistence type="predicted"/>
<dbReference type="Pfam" id="PF03478">
    <property type="entry name" value="Beta-prop_KIB1-4"/>
    <property type="match status" value="1"/>
</dbReference>